<organism evidence="2">
    <name type="scientific">Podoviridae sp. ct2m58</name>
    <dbReference type="NCBI Taxonomy" id="2827721"/>
    <lineage>
        <taxon>Viruses</taxon>
        <taxon>Duplodnaviria</taxon>
        <taxon>Heunggongvirae</taxon>
        <taxon>Uroviricota</taxon>
        <taxon>Caudoviricetes</taxon>
    </lineage>
</organism>
<keyword evidence="1" id="KW-1133">Transmembrane helix</keyword>
<feature type="transmembrane region" description="Helical" evidence="1">
    <location>
        <begin position="20"/>
        <end position="40"/>
    </location>
</feature>
<sequence>MNFVSFLSKGVAAVKLTYCFISGTLTFAPIIYSLNMLIIFN</sequence>
<dbReference type="EMBL" id="BK032856">
    <property type="protein sequence ID" value="DAF64288.1"/>
    <property type="molecule type" value="Genomic_DNA"/>
</dbReference>
<keyword evidence="1" id="KW-0812">Transmembrane</keyword>
<proteinExistence type="predicted"/>
<accession>A0A8S5TMB6</accession>
<name>A0A8S5TMB6_9CAUD</name>
<keyword evidence="1" id="KW-0472">Membrane</keyword>
<reference evidence="2" key="1">
    <citation type="journal article" date="2021" name="Proc. Natl. Acad. Sci. U.S.A.">
        <title>A Catalog of Tens of Thousands of Viruses from Human Metagenomes Reveals Hidden Associations with Chronic Diseases.</title>
        <authorList>
            <person name="Tisza M.J."/>
            <person name="Buck C.B."/>
        </authorList>
    </citation>
    <scope>NUCLEOTIDE SEQUENCE</scope>
    <source>
        <strain evidence="2">Ct2m58</strain>
    </source>
</reference>
<evidence type="ECO:0000313" key="2">
    <source>
        <dbReference type="EMBL" id="DAF64288.1"/>
    </source>
</evidence>
<protein>
    <submittedName>
        <fullName evidence="2">Uncharacterized protein</fullName>
    </submittedName>
</protein>
<evidence type="ECO:0000256" key="1">
    <source>
        <dbReference type="SAM" id="Phobius"/>
    </source>
</evidence>